<sequence length="255" mass="28136">MLRPLQSHERRPSLTAPRRVQPVRAARAFGRLVADKEDTRQVFEIMNALAGRSIDWGYQRLLQTPEGGAQAYGQVELSDRLQDRAWLDGFVAGTVGAAYRDFIDARSLSAYGLADESRKVADSEIEAAHPRAWYARRIRDVHDIWHVLTGYQTDALGEACVVAFSLPQTRSAGFGLIAAGAAVQFMRARTGHPCGRAVLQAWRSGRRAAWLPGQDYEALMAQPLEAARLRLKIARPTVYDAVPPAVRNAYQGAPG</sequence>
<protein>
    <submittedName>
        <fullName evidence="1">Ubiquinone biosynthesis protein</fullName>
    </submittedName>
</protein>
<gene>
    <name evidence="1" type="ORF">I4Q42_08250</name>
</gene>
<reference evidence="1 2" key="1">
    <citation type="submission" date="2020-11" db="EMBL/GenBank/DDBJ databases">
        <title>genome sequence of strain KACC 18849.</title>
        <authorList>
            <person name="Gao J."/>
            <person name="Zhang X."/>
        </authorList>
    </citation>
    <scope>NUCLEOTIDE SEQUENCE [LARGE SCALE GENOMIC DNA]</scope>
    <source>
        <strain evidence="1 2">KACC 18849</strain>
    </source>
</reference>
<dbReference type="PANTHER" id="PTHR12922">
    <property type="entry name" value="UBIQUINONE BIOSYNTHESIS PROTEIN"/>
    <property type="match status" value="1"/>
</dbReference>
<evidence type="ECO:0000313" key="2">
    <source>
        <dbReference type="Proteomes" id="UP000639859"/>
    </source>
</evidence>
<dbReference type="Pfam" id="PF05019">
    <property type="entry name" value="Coq4"/>
    <property type="match status" value="1"/>
</dbReference>
<keyword evidence="1" id="KW-0830">Ubiquinone</keyword>
<organism evidence="1 2">
    <name type="scientific">Caulobacter hibisci</name>
    <dbReference type="NCBI Taxonomy" id="2035993"/>
    <lineage>
        <taxon>Bacteria</taxon>
        <taxon>Pseudomonadati</taxon>
        <taxon>Pseudomonadota</taxon>
        <taxon>Alphaproteobacteria</taxon>
        <taxon>Caulobacterales</taxon>
        <taxon>Caulobacteraceae</taxon>
        <taxon>Caulobacter</taxon>
    </lineage>
</organism>
<dbReference type="EMBL" id="JADWOX010000004">
    <property type="protein sequence ID" value="MBI1683655.1"/>
    <property type="molecule type" value="Genomic_DNA"/>
</dbReference>
<dbReference type="Proteomes" id="UP000639859">
    <property type="component" value="Unassembled WGS sequence"/>
</dbReference>
<comment type="caution">
    <text evidence="1">The sequence shown here is derived from an EMBL/GenBank/DDBJ whole genome shotgun (WGS) entry which is preliminary data.</text>
</comment>
<keyword evidence="2" id="KW-1185">Reference proteome</keyword>
<proteinExistence type="predicted"/>
<name>A0ABS0SXM1_9CAUL</name>
<evidence type="ECO:0000313" key="1">
    <source>
        <dbReference type="EMBL" id="MBI1683655.1"/>
    </source>
</evidence>
<dbReference type="PANTHER" id="PTHR12922:SF7">
    <property type="entry name" value="UBIQUINONE BIOSYNTHESIS PROTEIN COQ4 HOMOLOG, MITOCHONDRIAL"/>
    <property type="match status" value="1"/>
</dbReference>
<accession>A0ABS0SXM1</accession>
<dbReference type="InterPro" id="IPR007715">
    <property type="entry name" value="Coq4"/>
</dbReference>